<feature type="transmembrane region" description="Helical" evidence="1">
    <location>
        <begin position="6"/>
        <end position="24"/>
    </location>
</feature>
<dbReference type="InterPro" id="IPR045616">
    <property type="entry name" value="DUF6446"/>
</dbReference>
<sequence length="175" mass="18801">MTARLAVIMIVVASLLVGGGLYYAQVYAYYDEVSLAEAGGVTALDRVTGEPREIAVSGFQGIDSDSSPIRFRACFDTGIRADDLAWAVPAEDAVPLIAPGWFDCFDAEEIGPALEAGQAQAWIARRNAPYGIDRILALAPDGRGWMWTQINECGTAVFDGELPPEGCPEAPEEFR</sequence>
<protein>
    <recommendedName>
        <fullName evidence="4">Histidine kinase</fullName>
    </recommendedName>
</protein>
<accession>A0A1M6ALT4</accession>
<keyword evidence="1" id="KW-0812">Transmembrane</keyword>
<gene>
    <name evidence="2" type="ORF">SAMN05444417_0504</name>
</gene>
<name>A0A1M6ALT4_9RHOB</name>
<evidence type="ECO:0000313" key="3">
    <source>
        <dbReference type="Proteomes" id="UP000184292"/>
    </source>
</evidence>
<dbReference type="Pfam" id="PF20044">
    <property type="entry name" value="DUF6446"/>
    <property type="match status" value="1"/>
</dbReference>
<dbReference type="STRING" id="1447782.SAMN05444417_0504"/>
<keyword evidence="1" id="KW-0472">Membrane</keyword>
<evidence type="ECO:0008006" key="4">
    <source>
        <dbReference type="Google" id="ProtNLM"/>
    </source>
</evidence>
<dbReference type="AlphaFoldDB" id="A0A1M6ALT4"/>
<keyword evidence="3" id="KW-1185">Reference proteome</keyword>
<dbReference type="RefSeq" id="WP_073326225.1">
    <property type="nucleotide sequence ID" value="NZ_FQYO01000001.1"/>
</dbReference>
<organism evidence="2 3">
    <name type="scientific">Wenxinia saemankumensis</name>
    <dbReference type="NCBI Taxonomy" id="1447782"/>
    <lineage>
        <taxon>Bacteria</taxon>
        <taxon>Pseudomonadati</taxon>
        <taxon>Pseudomonadota</taxon>
        <taxon>Alphaproteobacteria</taxon>
        <taxon>Rhodobacterales</taxon>
        <taxon>Roseobacteraceae</taxon>
        <taxon>Wenxinia</taxon>
    </lineage>
</organism>
<proteinExistence type="predicted"/>
<dbReference type="Proteomes" id="UP000184292">
    <property type="component" value="Unassembled WGS sequence"/>
</dbReference>
<dbReference type="EMBL" id="FQYO01000001">
    <property type="protein sequence ID" value="SHI37391.1"/>
    <property type="molecule type" value="Genomic_DNA"/>
</dbReference>
<evidence type="ECO:0000256" key="1">
    <source>
        <dbReference type="SAM" id="Phobius"/>
    </source>
</evidence>
<dbReference type="OrthoDB" id="7819947at2"/>
<reference evidence="2 3" key="1">
    <citation type="submission" date="2016-11" db="EMBL/GenBank/DDBJ databases">
        <authorList>
            <person name="Jaros S."/>
            <person name="Januszkiewicz K."/>
            <person name="Wedrychowicz H."/>
        </authorList>
    </citation>
    <scope>NUCLEOTIDE SEQUENCE [LARGE SCALE GENOMIC DNA]</scope>
    <source>
        <strain evidence="2 3">DSM 100565</strain>
    </source>
</reference>
<evidence type="ECO:0000313" key="2">
    <source>
        <dbReference type="EMBL" id="SHI37391.1"/>
    </source>
</evidence>
<keyword evidence="1" id="KW-1133">Transmembrane helix</keyword>